<dbReference type="Gene3D" id="2.130.10.30">
    <property type="entry name" value="Regulator of chromosome condensation 1/beta-lactamase-inhibitor protein II"/>
    <property type="match status" value="1"/>
</dbReference>
<dbReference type="RefSeq" id="XP_068354675.1">
    <property type="nucleotide sequence ID" value="XM_068508001.1"/>
</dbReference>
<organism evidence="1 2">
    <name type="scientific">Tritrichomonas foetus</name>
    <dbReference type="NCBI Taxonomy" id="1144522"/>
    <lineage>
        <taxon>Eukaryota</taxon>
        <taxon>Metamonada</taxon>
        <taxon>Parabasalia</taxon>
        <taxon>Tritrichomonadida</taxon>
        <taxon>Tritrichomonadidae</taxon>
        <taxon>Tritrichomonas</taxon>
    </lineage>
</organism>
<comment type="caution">
    <text evidence="1">The sequence shown here is derived from an EMBL/GenBank/DDBJ whole genome shotgun (WGS) entry which is preliminary data.</text>
</comment>
<reference evidence="1" key="1">
    <citation type="submission" date="2016-10" db="EMBL/GenBank/DDBJ databases">
        <authorList>
            <person name="Benchimol M."/>
            <person name="Almeida L.G."/>
            <person name="Vasconcelos A.T."/>
            <person name="Perreira-Neves A."/>
            <person name="Rosa I.A."/>
            <person name="Tasca T."/>
            <person name="Bogo M.R."/>
            <person name="de Souza W."/>
        </authorList>
    </citation>
    <scope>NUCLEOTIDE SEQUENCE [LARGE SCALE GENOMIC DNA]</scope>
    <source>
        <strain evidence="1">K</strain>
    </source>
</reference>
<dbReference type="AlphaFoldDB" id="A0A1J4JR77"/>
<gene>
    <name evidence="1" type="ORF">TRFO_31562</name>
</gene>
<keyword evidence="2" id="KW-1185">Reference proteome</keyword>
<accession>A0A1J4JR77</accession>
<evidence type="ECO:0000313" key="2">
    <source>
        <dbReference type="Proteomes" id="UP000179807"/>
    </source>
</evidence>
<proteinExistence type="predicted"/>
<dbReference type="InterPro" id="IPR000408">
    <property type="entry name" value="Reg_chr_condens"/>
</dbReference>
<dbReference type="Pfam" id="PF00415">
    <property type="entry name" value="RCC1"/>
    <property type="match status" value="1"/>
</dbReference>
<protein>
    <submittedName>
        <fullName evidence="1">Uncharacterized protein</fullName>
    </submittedName>
</protein>
<dbReference type="OrthoDB" id="297375at2759"/>
<dbReference type="GeneID" id="94842705"/>
<dbReference type="VEuPathDB" id="TrichDB:TRFO_31562"/>
<dbReference type="Proteomes" id="UP000179807">
    <property type="component" value="Unassembled WGS sequence"/>
</dbReference>
<evidence type="ECO:0000313" key="1">
    <source>
        <dbReference type="EMBL" id="OHT01539.1"/>
    </source>
</evidence>
<name>A0A1J4JR77_9EUKA</name>
<dbReference type="SUPFAM" id="SSF50985">
    <property type="entry name" value="RCC1/BLIP-II"/>
    <property type="match status" value="1"/>
</dbReference>
<dbReference type="EMBL" id="MLAK01000906">
    <property type="protein sequence ID" value="OHT01539.1"/>
    <property type="molecule type" value="Genomic_DNA"/>
</dbReference>
<dbReference type="InterPro" id="IPR009091">
    <property type="entry name" value="RCC1/BLIP-II"/>
</dbReference>
<sequence>MTLSEDNKVLMWGKNDDGQLGVSDKENRYKGFIPSIVSGDAETKFPKEENYQMKKVYHLKLKIGQHSLNFIE</sequence>